<comment type="function">
    <text evidence="5">Catalyzes the methylation of C-1 in cobalt-precorrin-5B to form cobalt-precorrin-6A.</text>
</comment>
<dbReference type="Gene3D" id="3.40.50.10720">
    <property type="entry name" value="CbiD-like domains"/>
    <property type="match status" value="1"/>
</dbReference>
<dbReference type="HOGENOM" id="CLU_820433_0_0_2"/>
<dbReference type="HAMAP" id="MF_00787">
    <property type="entry name" value="CbiD"/>
    <property type="match status" value="1"/>
</dbReference>
<evidence type="ECO:0000256" key="2">
    <source>
        <dbReference type="ARBA" id="ARBA00022603"/>
    </source>
</evidence>
<dbReference type="STRING" id="1110509.Mhar_0219"/>
<evidence type="ECO:0000313" key="7">
    <source>
        <dbReference type="EMBL" id="AET63610.1"/>
    </source>
</evidence>
<dbReference type="Gene3D" id="3.30.2110.10">
    <property type="entry name" value="CbiD-like"/>
    <property type="match status" value="1"/>
</dbReference>
<evidence type="ECO:0000256" key="5">
    <source>
        <dbReference type="HAMAP-Rule" id="MF_00787"/>
    </source>
</evidence>
<evidence type="ECO:0000256" key="1">
    <source>
        <dbReference type="ARBA" id="ARBA00022573"/>
    </source>
</evidence>
<comment type="similarity">
    <text evidence="5">Belongs to the CbiD family.</text>
</comment>
<dbReference type="PANTHER" id="PTHR35863:SF1">
    <property type="entry name" value="COBALT-PRECORRIN-5B C(1)-METHYLTRANSFERASE"/>
    <property type="match status" value="1"/>
</dbReference>
<dbReference type="KEGG" id="mhi:Mhar_0219"/>
<evidence type="ECO:0000313" key="8">
    <source>
        <dbReference type="Proteomes" id="UP000005877"/>
    </source>
</evidence>
<feature type="region of interest" description="Disordered" evidence="6">
    <location>
        <begin position="152"/>
        <end position="182"/>
    </location>
</feature>
<comment type="pathway">
    <text evidence="5">Cofactor biosynthesis; adenosylcobalamin biosynthesis; cob(II)yrinate a,c-diamide from sirohydrochlorin (anaerobic route): step 6/10.</text>
</comment>
<dbReference type="PATRIC" id="fig|1110509.7.peg.248"/>
<keyword evidence="2 5" id="KW-0489">Methyltransferase</keyword>
<accession>G7WL56</accession>
<protein>
    <recommendedName>
        <fullName evidence="5">Cobalt-precorrin-5B C(1)-methyltransferase</fullName>
        <ecNumber evidence="5">2.1.1.195</ecNumber>
    </recommendedName>
    <alternativeName>
        <fullName evidence="5">Cobalt-precorrin-6A synthase</fullName>
    </alternativeName>
</protein>
<dbReference type="EMBL" id="CP003117">
    <property type="protein sequence ID" value="AET63610.1"/>
    <property type="molecule type" value="Genomic_DNA"/>
</dbReference>
<reference evidence="7 8" key="1">
    <citation type="journal article" date="2012" name="PLoS ONE">
        <title>The genome characteristics and predicted function of methyl-group oxidation pathway in the obligate aceticlastic methanogens, Methanosaeta spp.</title>
        <authorList>
            <person name="Zhu J."/>
            <person name="Zheng H."/>
            <person name="Ai G."/>
            <person name="Zhang G."/>
            <person name="Liu D."/>
            <person name="Liu X."/>
            <person name="Dong X."/>
        </authorList>
    </citation>
    <scope>NUCLEOTIDE SEQUENCE [LARGE SCALE GENOMIC DNA]</scope>
    <source>
        <strain evidence="7 8">6Ac</strain>
    </source>
</reference>
<evidence type="ECO:0000256" key="4">
    <source>
        <dbReference type="ARBA" id="ARBA00022691"/>
    </source>
</evidence>
<dbReference type="GO" id="GO:0019251">
    <property type="term" value="P:anaerobic cobalamin biosynthetic process"/>
    <property type="evidence" value="ECO:0007669"/>
    <property type="project" value="UniProtKB-UniRule"/>
</dbReference>
<dbReference type="GO" id="GO:0032259">
    <property type="term" value="P:methylation"/>
    <property type="evidence" value="ECO:0007669"/>
    <property type="project" value="UniProtKB-KW"/>
</dbReference>
<evidence type="ECO:0000256" key="3">
    <source>
        <dbReference type="ARBA" id="ARBA00022679"/>
    </source>
</evidence>
<dbReference type="AlphaFoldDB" id="G7WL56"/>
<dbReference type="PANTHER" id="PTHR35863">
    <property type="entry name" value="COBALT-PRECORRIN-5B C(1)-METHYLTRANSFERASE"/>
    <property type="match status" value="1"/>
</dbReference>
<dbReference type="InterPro" id="IPR036074">
    <property type="entry name" value="CbiD_sf"/>
</dbReference>
<feature type="region of interest" description="Disordered" evidence="6">
    <location>
        <begin position="1"/>
        <end position="33"/>
    </location>
</feature>
<keyword evidence="8" id="KW-1185">Reference proteome</keyword>
<dbReference type="UniPathway" id="UPA00148">
    <property type="reaction ID" value="UER00227"/>
</dbReference>
<organism evidence="7 8">
    <name type="scientific">Methanothrix harundinacea (strain 6Ac)</name>
    <name type="common">Methanosaeta harundinacea</name>
    <dbReference type="NCBI Taxonomy" id="1110509"/>
    <lineage>
        <taxon>Archaea</taxon>
        <taxon>Methanobacteriati</taxon>
        <taxon>Methanobacteriota</taxon>
        <taxon>Stenosarchaea group</taxon>
        <taxon>Methanomicrobia</taxon>
        <taxon>Methanotrichales</taxon>
        <taxon>Methanotrichaceae</taxon>
        <taxon>Methanothrix</taxon>
    </lineage>
</organism>
<gene>
    <name evidence="5" type="primary">cbiD</name>
    <name evidence="7" type="ordered locus">Mhar_0219</name>
</gene>
<dbReference type="Proteomes" id="UP000005877">
    <property type="component" value="Chromosome"/>
</dbReference>
<keyword evidence="4 5" id="KW-0949">S-adenosyl-L-methionine</keyword>
<feature type="compositionally biased region" description="Basic and acidic residues" evidence="6">
    <location>
        <begin position="9"/>
        <end position="30"/>
    </location>
</feature>
<dbReference type="GO" id="GO:0043780">
    <property type="term" value="F:cobalt-precorrin-5B C1-methyltransferase activity"/>
    <property type="evidence" value="ECO:0007669"/>
    <property type="project" value="RHEA"/>
</dbReference>
<keyword evidence="1 5" id="KW-0169">Cobalamin biosynthesis</keyword>
<sequence length="409" mass="42945">MGEEEREEEGPKEAGQKEKMPEERGREGGVRDPVAGLSIPRDWIERATDPRVLEKVRSGLWALLSDGTLLRRGLTTGTTAAAAAKGAVISLGGPVFTVSILTPAGIRVSVPVEGRRGTCTAVKIGGDHASDVTAGAALMARAEAIGAEAGYEAAAGEDPGPLGSDDTRHAEGTGPGGEGPGKRIELVAGAGIGRIGAAGLTVPLGKPAISPSARGEIETAIEEGMEEAGLEAVRVELEVINGEAIARETLNPKVGVLGGISILGSTGFVEPWNEHLAESREAEVLEADRVVVTTGRVGLRYSRFLFPKFRVVLLGNQLDRLRFREGQDSVLCGLPALILKWGMPELLEGTGYRTVAEMVEEEPGHPRIDEALQMVGERLPGTRIVLINRDGSILRELPPPHPPSVPPGS</sequence>
<comment type="catalytic activity">
    <reaction evidence="5">
        <text>Co-precorrin-5B + S-adenosyl-L-methionine = Co-precorrin-6A + S-adenosyl-L-homocysteine</text>
        <dbReference type="Rhea" id="RHEA:26285"/>
        <dbReference type="ChEBI" id="CHEBI:57856"/>
        <dbReference type="ChEBI" id="CHEBI:59789"/>
        <dbReference type="ChEBI" id="CHEBI:60063"/>
        <dbReference type="ChEBI" id="CHEBI:60064"/>
        <dbReference type="EC" id="2.1.1.195"/>
    </reaction>
</comment>
<dbReference type="EC" id="2.1.1.195" evidence="5"/>
<dbReference type="SUPFAM" id="SSF111342">
    <property type="entry name" value="CbiD-like"/>
    <property type="match status" value="1"/>
</dbReference>
<keyword evidence="3 5" id="KW-0808">Transferase</keyword>
<proteinExistence type="inferred from homology"/>
<evidence type="ECO:0000256" key="6">
    <source>
        <dbReference type="SAM" id="MobiDB-lite"/>
    </source>
</evidence>
<dbReference type="Pfam" id="PF01888">
    <property type="entry name" value="CbiD"/>
    <property type="match status" value="1"/>
</dbReference>
<dbReference type="InterPro" id="IPR002748">
    <property type="entry name" value="CbiD"/>
</dbReference>
<name>G7WL56_METH6</name>